<dbReference type="InterPro" id="IPR021401">
    <property type="entry name" value="DUF3040"/>
</dbReference>
<sequence length="95" mass="10656">MLSRDERRRLREIEDWFVSDDPAFAERVATGPMPSSTQQRFLRTLIATGIVIVVFGIVLAVPALVFLGLACTLGGTALSVLRRQDESRDDHERDQ</sequence>
<organism evidence="2 3">
    <name type="scientific">Saccharopolyspora karakumensis</name>
    <dbReference type="NCBI Taxonomy" id="2530386"/>
    <lineage>
        <taxon>Bacteria</taxon>
        <taxon>Bacillati</taxon>
        <taxon>Actinomycetota</taxon>
        <taxon>Actinomycetes</taxon>
        <taxon>Pseudonocardiales</taxon>
        <taxon>Pseudonocardiaceae</taxon>
        <taxon>Saccharopolyspora</taxon>
    </lineage>
</organism>
<name>A0A4R5BL22_9PSEU</name>
<protein>
    <submittedName>
        <fullName evidence="2">DUF3040 domain-containing protein</fullName>
    </submittedName>
</protein>
<dbReference type="Pfam" id="PF11239">
    <property type="entry name" value="DUF3040"/>
    <property type="match status" value="1"/>
</dbReference>
<accession>A0A4R5BL22</accession>
<proteinExistence type="predicted"/>
<evidence type="ECO:0000313" key="2">
    <source>
        <dbReference type="EMBL" id="TDD84542.1"/>
    </source>
</evidence>
<keyword evidence="1" id="KW-0472">Membrane</keyword>
<keyword evidence="3" id="KW-1185">Reference proteome</keyword>
<dbReference type="AlphaFoldDB" id="A0A4R5BL22"/>
<dbReference type="EMBL" id="SMLA01000043">
    <property type="protein sequence ID" value="TDD84542.1"/>
    <property type="molecule type" value="Genomic_DNA"/>
</dbReference>
<keyword evidence="1" id="KW-1133">Transmembrane helix</keyword>
<evidence type="ECO:0000256" key="1">
    <source>
        <dbReference type="SAM" id="Phobius"/>
    </source>
</evidence>
<gene>
    <name evidence="2" type="ORF">E1202_22900</name>
</gene>
<dbReference type="RefSeq" id="WP_132685195.1">
    <property type="nucleotide sequence ID" value="NZ_SMLA01000043.1"/>
</dbReference>
<comment type="caution">
    <text evidence="2">The sequence shown here is derived from an EMBL/GenBank/DDBJ whole genome shotgun (WGS) entry which is preliminary data.</text>
</comment>
<dbReference type="Proteomes" id="UP000294723">
    <property type="component" value="Unassembled WGS sequence"/>
</dbReference>
<evidence type="ECO:0000313" key="3">
    <source>
        <dbReference type="Proteomes" id="UP000294723"/>
    </source>
</evidence>
<reference evidence="2 3" key="1">
    <citation type="submission" date="2019-03" db="EMBL/GenBank/DDBJ databases">
        <title>Draft genome sequences of novel Actinobacteria.</title>
        <authorList>
            <person name="Sahin N."/>
            <person name="Ay H."/>
            <person name="Saygin H."/>
        </authorList>
    </citation>
    <scope>NUCLEOTIDE SEQUENCE [LARGE SCALE GENOMIC DNA]</scope>
    <source>
        <strain evidence="2 3">5K548</strain>
    </source>
</reference>
<feature type="transmembrane region" description="Helical" evidence="1">
    <location>
        <begin position="41"/>
        <end position="58"/>
    </location>
</feature>
<keyword evidence="1" id="KW-0812">Transmembrane</keyword>